<feature type="compositionally biased region" description="Basic and acidic residues" evidence="1">
    <location>
        <begin position="308"/>
        <end position="330"/>
    </location>
</feature>
<gene>
    <name evidence="2" type="ORF">PTTT1_LOCUS25334</name>
</gene>
<dbReference type="Proteomes" id="UP000836788">
    <property type="component" value="Chromosome 2"/>
</dbReference>
<feature type="region of interest" description="Disordered" evidence="1">
    <location>
        <begin position="308"/>
        <end position="342"/>
    </location>
</feature>
<evidence type="ECO:0000256" key="1">
    <source>
        <dbReference type="SAM" id="MobiDB-lite"/>
    </source>
</evidence>
<proteinExistence type="predicted"/>
<protein>
    <submittedName>
        <fullName evidence="2">Uncharacterized protein</fullName>
    </submittedName>
</protein>
<organism evidence="2">
    <name type="scientific">Phaeodactylum tricornutum</name>
    <name type="common">Diatom</name>
    <dbReference type="NCBI Taxonomy" id="2850"/>
    <lineage>
        <taxon>Eukaryota</taxon>
        <taxon>Sar</taxon>
        <taxon>Stramenopiles</taxon>
        <taxon>Ochrophyta</taxon>
        <taxon>Bacillariophyta</taxon>
        <taxon>Bacillariophyceae</taxon>
        <taxon>Bacillariophycidae</taxon>
        <taxon>Naviculales</taxon>
        <taxon>Phaeodactylaceae</taxon>
        <taxon>Phaeodactylum</taxon>
    </lineage>
</organism>
<evidence type="ECO:0000313" key="2">
    <source>
        <dbReference type="EMBL" id="CAG9284246.1"/>
    </source>
</evidence>
<dbReference type="AlphaFoldDB" id="A0A8J9T6R7"/>
<reference evidence="2" key="1">
    <citation type="submission" date="2022-02" db="EMBL/GenBank/DDBJ databases">
        <authorList>
            <person name="Giguere J D."/>
        </authorList>
    </citation>
    <scope>NUCLEOTIDE SEQUENCE</scope>
    <source>
        <strain evidence="2">CCAP 1055/1</strain>
    </source>
</reference>
<accession>A0A8J9T6R7</accession>
<sequence length="381" mass="41841">MLNDSFHTQESSYIVQTSIMRNPRVIDVDDDDDFHSEDHGILADWGVVSNQDHSFSNTGVLILPGSVQARQANGSQAYSANLSIPGSDSIPTDIDSIVQEDDSRGRRINIIGGDSIGRSTSNGSSRLWENEEASILLRSQEELRTMNRRGSILAVLLVLVSVTSTSYLIWDRHTWKSSAVQLEQQIRHIQIALNETKLSALPTPTPKLEIPSLPWDVCSTGTPEEANTLVNNCWMKAKANVQLGDCAEQARQSVQKRAKEFGEKAFQAQEDFVAKAQQSVLKAQKVLTTRAQEALEKVDEYKTAWSLESKRKSGDGTRSASQEKSKDKEQVVVSKQASSDWRKVAATAVTGVVAVSLATLFADDVSEWVAGFVSGDSSEKK</sequence>
<dbReference type="EMBL" id="OU594943">
    <property type="protein sequence ID" value="CAG9284246.1"/>
    <property type="molecule type" value="Genomic_DNA"/>
</dbReference>
<name>A0A8J9T6R7_PHATR</name>